<organism evidence="5 6">
    <name type="scientific">Candidatus Blautia faecavium</name>
    <dbReference type="NCBI Taxonomy" id="2838487"/>
    <lineage>
        <taxon>Bacteria</taxon>
        <taxon>Bacillati</taxon>
        <taxon>Bacillota</taxon>
        <taxon>Clostridia</taxon>
        <taxon>Lachnospirales</taxon>
        <taxon>Lachnospiraceae</taxon>
        <taxon>Blautia</taxon>
    </lineage>
</organism>
<comment type="caution">
    <text evidence="2">Lacks conserved residue(s) required for the propagation of feature annotation.</text>
</comment>
<dbReference type="PANTHER" id="PTHR10302:SF27">
    <property type="entry name" value="SINGLE-STRANDED DNA-BINDING PROTEIN"/>
    <property type="match status" value="1"/>
</dbReference>
<dbReference type="InterPro" id="IPR000424">
    <property type="entry name" value="Primosome_PriB/ssb"/>
</dbReference>
<sequence>MNKAILMGRLTRDPEVRYSAGENPIAIARYTLAVDRRFRRDGENNADFISCVVFGKGAEFTEKYFRQGLKIVISGRIQTGSYTNKDGQKVYTTEVVVEEQDFAESKSAQDNRQASSRQTDQENDYQGGNHQAPPQNGYQGGGYQAPPQNSYQGGGYQAPPQNGYQAPPQNGYQGGGYQAPPQGGYDNEFMNIPEGLDEELPFN</sequence>
<dbReference type="GO" id="GO:0009295">
    <property type="term" value="C:nucleoid"/>
    <property type="evidence" value="ECO:0007669"/>
    <property type="project" value="TreeGrafter"/>
</dbReference>
<feature type="region of interest" description="Disordered" evidence="4">
    <location>
        <begin position="101"/>
        <end position="203"/>
    </location>
</feature>
<keyword evidence="1 2" id="KW-0238">DNA-binding</keyword>
<dbReference type="Proteomes" id="UP000823842">
    <property type="component" value="Unassembled WGS sequence"/>
</dbReference>
<dbReference type="CDD" id="cd04496">
    <property type="entry name" value="SSB_OBF"/>
    <property type="match status" value="1"/>
</dbReference>
<dbReference type="NCBIfam" id="TIGR00621">
    <property type="entry name" value="ssb"/>
    <property type="match status" value="1"/>
</dbReference>
<evidence type="ECO:0000256" key="2">
    <source>
        <dbReference type="HAMAP-Rule" id="MF_00984"/>
    </source>
</evidence>
<dbReference type="GO" id="GO:0006260">
    <property type="term" value="P:DNA replication"/>
    <property type="evidence" value="ECO:0007669"/>
    <property type="project" value="InterPro"/>
</dbReference>
<evidence type="ECO:0000256" key="3">
    <source>
        <dbReference type="RuleBase" id="RU000524"/>
    </source>
</evidence>
<evidence type="ECO:0000313" key="6">
    <source>
        <dbReference type="Proteomes" id="UP000823842"/>
    </source>
</evidence>
<dbReference type="HAMAP" id="MF_00984">
    <property type="entry name" value="SSB"/>
    <property type="match status" value="1"/>
</dbReference>
<dbReference type="PROSITE" id="PS50935">
    <property type="entry name" value="SSB"/>
    <property type="match status" value="1"/>
</dbReference>
<protein>
    <recommendedName>
        <fullName evidence="2 3">Single-stranded DNA-binding protein</fullName>
        <shortName evidence="2">SSB</shortName>
    </recommendedName>
</protein>
<dbReference type="AlphaFoldDB" id="A0A9D2LTZ4"/>
<dbReference type="InterPro" id="IPR012340">
    <property type="entry name" value="NA-bd_OB-fold"/>
</dbReference>
<reference evidence="5" key="1">
    <citation type="journal article" date="2021" name="PeerJ">
        <title>Extensive microbial diversity within the chicken gut microbiome revealed by metagenomics and culture.</title>
        <authorList>
            <person name="Gilroy R."/>
            <person name="Ravi A."/>
            <person name="Getino M."/>
            <person name="Pursley I."/>
            <person name="Horton D.L."/>
            <person name="Alikhan N.F."/>
            <person name="Baker D."/>
            <person name="Gharbi K."/>
            <person name="Hall N."/>
            <person name="Watson M."/>
            <person name="Adriaenssens E.M."/>
            <person name="Foster-Nyarko E."/>
            <person name="Jarju S."/>
            <person name="Secka A."/>
            <person name="Antonio M."/>
            <person name="Oren A."/>
            <person name="Chaudhuri R.R."/>
            <person name="La Ragione R."/>
            <person name="Hildebrand F."/>
            <person name="Pallen M.J."/>
        </authorList>
    </citation>
    <scope>NUCLEOTIDE SEQUENCE</scope>
    <source>
        <strain evidence="5">ChiSjej1B19-5720</strain>
    </source>
</reference>
<dbReference type="Pfam" id="PF00436">
    <property type="entry name" value="SSB"/>
    <property type="match status" value="1"/>
</dbReference>
<accession>A0A9D2LTZ4</accession>
<reference evidence="5" key="2">
    <citation type="submission" date="2021-04" db="EMBL/GenBank/DDBJ databases">
        <authorList>
            <person name="Gilroy R."/>
        </authorList>
    </citation>
    <scope>NUCLEOTIDE SEQUENCE</scope>
    <source>
        <strain evidence="5">ChiSjej1B19-5720</strain>
    </source>
</reference>
<evidence type="ECO:0000256" key="1">
    <source>
        <dbReference type="ARBA" id="ARBA00023125"/>
    </source>
</evidence>
<evidence type="ECO:0000313" key="5">
    <source>
        <dbReference type="EMBL" id="HJB29153.1"/>
    </source>
</evidence>
<dbReference type="EMBL" id="DWYZ01000194">
    <property type="protein sequence ID" value="HJB29153.1"/>
    <property type="molecule type" value="Genomic_DNA"/>
</dbReference>
<name>A0A9D2LTZ4_9FIRM</name>
<dbReference type="GO" id="GO:0003697">
    <property type="term" value="F:single-stranded DNA binding"/>
    <property type="evidence" value="ECO:0007669"/>
    <property type="project" value="UniProtKB-UniRule"/>
</dbReference>
<dbReference type="InterPro" id="IPR011344">
    <property type="entry name" value="ssDNA-bd"/>
</dbReference>
<gene>
    <name evidence="5" type="primary">ssb</name>
    <name evidence="5" type="ORF">IAA06_10240</name>
</gene>
<proteinExistence type="inferred from homology"/>
<dbReference type="SUPFAM" id="SSF50249">
    <property type="entry name" value="Nucleic acid-binding proteins"/>
    <property type="match status" value="1"/>
</dbReference>
<dbReference type="PANTHER" id="PTHR10302">
    <property type="entry name" value="SINGLE-STRANDED DNA-BINDING PROTEIN"/>
    <property type="match status" value="1"/>
</dbReference>
<evidence type="ECO:0000256" key="4">
    <source>
        <dbReference type="SAM" id="MobiDB-lite"/>
    </source>
</evidence>
<comment type="caution">
    <text evidence="5">The sequence shown here is derived from an EMBL/GenBank/DDBJ whole genome shotgun (WGS) entry which is preliminary data.</text>
</comment>
<feature type="compositionally biased region" description="Polar residues" evidence="4">
    <location>
        <begin position="110"/>
        <end position="129"/>
    </location>
</feature>
<comment type="subunit">
    <text evidence="2">Homotetramer.</text>
</comment>
<dbReference type="Gene3D" id="2.40.50.140">
    <property type="entry name" value="Nucleic acid-binding proteins"/>
    <property type="match status" value="1"/>
</dbReference>